<gene>
    <name evidence="2" type="ORF">ARMGADRAFT_1017312</name>
</gene>
<evidence type="ECO:0000256" key="1">
    <source>
        <dbReference type="SAM" id="MobiDB-lite"/>
    </source>
</evidence>
<organism evidence="2 3">
    <name type="scientific">Armillaria gallica</name>
    <name type="common">Bulbous honey fungus</name>
    <name type="synonym">Armillaria bulbosa</name>
    <dbReference type="NCBI Taxonomy" id="47427"/>
    <lineage>
        <taxon>Eukaryota</taxon>
        <taxon>Fungi</taxon>
        <taxon>Dikarya</taxon>
        <taxon>Basidiomycota</taxon>
        <taxon>Agaricomycotina</taxon>
        <taxon>Agaricomycetes</taxon>
        <taxon>Agaricomycetidae</taxon>
        <taxon>Agaricales</taxon>
        <taxon>Marasmiineae</taxon>
        <taxon>Physalacriaceae</taxon>
        <taxon>Armillaria</taxon>
    </lineage>
</organism>
<dbReference type="Proteomes" id="UP000217790">
    <property type="component" value="Unassembled WGS sequence"/>
</dbReference>
<feature type="region of interest" description="Disordered" evidence="1">
    <location>
        <begin position="78"/>
        <end position="110"/>
    </location>
</feature>
<dbReference type="EMBL" id="KZ293683">
    <property type="protein sequence ID" value="PBK86615.1"/>
    <property type="molecule type" value="Genomic_DNA"/>
</dbReference>
<dbReference type="AlphaFoldDB" id="A0A2H3CUC4"/>
<accession>A0A2H3CUC4</accession>
<name>A0A2H3CUC4_ARMGA</name>
<keyword evidence="3" id="KW-1185">Reference proteome</keyword>
<proteinExistence type="predicted"/>
<evidence type="ECO:0000313" key="2">
    <source>
        <dbReference type="EMBL" id="PBK86615.1"/>
    </source>
</evidence>
<reference evidence="3" key="1">
    <citation type="journal article" date="2017" name="Nat. Ecol. Evol.">
        <title>Genome expansion and lineage-specific genetic innovations in the forest pathogenic fungi Armillaria.</title>
        <authorList>
            <person name="Sipos G."/>
            <person name="Prasanna A.N."/>
            <person name="Walter M.C."/>
            <person name="O'Connor E."/>
            <person name="Balint B."/>
            <person name="Krizsan K."/>
            <person name="Kiss B."/>
            <person name="Hess J."/>
            <person name="Varga T."/>
            <person name="Slot J."/>
            <person name="Riley R."/>
            <person name="Boka B."/>
            <person name="Rigling D."/>
            <person name="Barry K."/>
            <person name="Lee J."/>
            <person name="Mihaltcheva S."/>
            <person name="LaButti K."/>
            <person name="Lipzen A."/>
            <person name="Waldron R."/>
            <person name="Moloney N.M."/>
            <person name="Sperisen C."/>
            <person name="Kredics L."/>
            <person name="Vagvoelgyi C."/>
            <person name="Patrignani A."/>
            <person name="Fitzpatrick D."/>
            <person name="Nagy I."/>
            <person name="Doyle S."/>
            <person name="Anderson J.B."/>
            <person name="Grigoriev I.V."/>
            <person name="Gueldener U."/>
            <person name="Muensterkoetter M."/>
            <person name="Nagy L.G."/>
        </authorList>
    </citation>
    <scope>NUCLEOTIDE SEQUENCE [LARGE SCALE GENOMIC DNA]</scope>
    <source>
        <strain evidence="3">Ar21-2</strain>
    </source>
</reference>
<sequence length="110" mass="12670">MRSTKTQAVFPDFCVSFWPTAFETLADISQLPFFDWHLLKLDGPFVPMTEEDQRPVTRHTKSLLEALEQESTEHQASVLFKDPHRNDSVQRHVVDVESGAPFRQVSTEEP</sequence>
<dbReference type="OrthoDB" id="2610860at2759"/>
<feature type="compositionally biased region" description="Basic and acidic residues" evidence="1">
    <location>
        <begin position="81"/>
        <end position="95"/>
    </location>
</feature>
<evidence type="ECO:0000313" key="3">
    <source>
        <dbReference type="Proteomes" id="UP000217790"/>
    </source>
</evidence>
<dbReference type="InParanoid" id="A0A2H3CUC4"/>
<protein>
    <submittedName>
        <fullName evidence="2">Uncharacterized protein</fullName>
    </submittedName>
</protein>